<sequence>MVSRLRCAEKDNNFCGIQFLPNNFFFHSSIMTQDAQVYTLSIFKKKIHNEFEIIHAYYCEHLVIKYNGNSKNFYVYKMENPIDPKSRIDKRSVVIDFEEKKISLDSAVKGGLDFYADLPSCSSNEPSVEQKYQQVCLYMNGIASRVCMFDEPYKVFLNDIMEAGKRAELSI</sequence>
<keyword evidence="2" id="KW-1185">Reference proteome</keyword>
<name>A0AAV3QM14_LITER</name>
<evidence type="ECO:0000313" key="2">
    <source>
        <dbReference type="Proteomes" id="UP001454036"/>
    </source>
</evidence>
<gene>
    <name evidence="1" type="ORF">LIER_19573</name>
</gene>
<organism evidence="1 2">
    <name type="scientific">Lithospermum erythrorhizon</name>
    <name type="common">Purple gromwell</name>
    <name type="synonym">Lithospermum officinale var. erythrorhizon</name>
    <dbReference type="NCBI Taxonomy" id="34254"/>
    <lineage>
        <taxon>Eukaryota</taxon>
        <taxon>Viridiplantae</taxon>
        <taxon>Streptophyta</taxon>
        <taxon>Embryophyta</taxon>
        <taxon>Tracheophyta</taxon>
        <taxon>Spermatophyta</taxon>
        <taxon>Magnoliopsida</taxon>
        <taxon>eudicotyledons</taxon>
        <taxon>Gunneridae</taxon>
        <taxon>Pentapetalae</taxon>
        <taxon>asterids</taxon>
        <taxon>lamiids</taxon>
        <taxon>Boraginales</taxon>
        <taxon>Boraginaceae</taxon>
        <taxon>Boraginoideae</taxon>
        <taxon>Lithospermeae</taxon>
        <taxon>Lithospermum</taxon>
    </lineage>
</organism>
<comment type="caution">
    <text evidence="1">The sequence shown here is derived from an EMBL/GenBank/DDBJ whole genome shotgun (WGS) entry which is preliminary data.</text>
</comment>
<proteinExistence type="predicted"/>
<dbReference type="AlphaFoldDB" id="A0AAV3QM14"/>
<accession>A0AAV3QM14</accession>
<protein>
    <submittedName>
        <fullName evidence="1">Uncharacterized protein</fullName>
    </submittedName>
</protein>
<reference evidence="1 2" key="1">
    <citation type="submission" date="2024-01" db="EMBL/GenBank/DDBJ databases">
        <title>The complete chloroplast genome sequence of Lithospermum erythrorhizon: insights into the phylogenetic relationship among Boraginaceae species and the maternal lineages of purple gromwells.</title>
        <authorList>
            <person name="Okada T."/>
            <person name="Watanabe K."/>
        </authorList>
    </citation>
    <scope>NUCLEOTIDE SEQUENCE [LARGE SCALE GENOMIC DNA]</scope>
</reference>
<evidence type="ECO:0000313" key="1">
    <source>
        <dbReference type="EMBL" id="GAA0163790.1"/>
    </source>
</evidence>
<dbReference type="Proteomes" id="UP001454036">
    <property type="component" value="Unassembled WGS sequence"/>
</dbReference>
<dbReference type="EMBL" id="BAABME010004849">
    <property type="protein sequence ID" value="GAA0163790.1"/>
    <property type="molecule type" value="Genomic_DNA"/>
</dbReference>